<sequence length="128" mass="13652">MRQPAVDGPHASSSGPKPSSVTTSKHSTGRGGGAIQDIKWKFQVNPNSGTLDFAIPIPVSPGRSGIEPGLVLNYSSAYGNGIFGVGWKLSHRSITRKSSKNIPKYDTSDIYLLDGVEDLVPLLVVYKL</sequence>
<protein>
    <submittedName>
        <fullName evidence="5">Uncharacterized protein</fullName>
    </submittedName>
</protein>
<evidence type="ECO:0000313" key="6">
    <source>
        <dbReference type="Proteomes" id="UP000622797"/>
    </source>
</evidence>
<dbReference type="Pfam" id="PF03534">
    <property type="entry name" value="SpvB"/>
    <property type="match status" value="1"/>
</dbReference>
<accession>A0A8H4TSG2</accession>
<evidence type="ECO:0000256" key="3">
    <source>
        <dbReference type="ARBA" id="ARBA00023026"/>
    </source>
</evidence>
<proteinExistence type="predicted"/>
<dbReference type="Proteomes" id="UP000622797">
    <property type="component" value="Unassembled WGS sequence"/>
</dbReference>
<reference evidence="5" key="1">
    <citation type="journal article" date="2020" name="BMC Genomics">
        <title>Correction to: Identification and distribution of gene clusters required for synthesis of sphingolipid metabolism inhibitors in diverse species of the filamentous fungus Fusarium.</title>
        <authorList>
            <person name="Kim H.S."/>
            <person name="Lohmar J.M."/>
            <person name="Busman M."/>
            <person name="Brown D.W."/>
            <person name="Naumann T.A."/>
            <person name="Divon H.H."/>
            <person name="Lysoe E."/>
            <person name="Uhlig S."/>
            <person name="Proctor R.H."/>
        </authorList>
    </citation>
    <scope>NUCLEOTIDE SEQUENCE</scope>
    <source>
        <strain evidence="5">NRRL 20472</strain>
    </source>
</reference>
<evidence type="ECO:0000256" key="4">
    <source>
        <dbReference type="SAM" id="MobiDB-lite"/>
    </source>
</evidence>
<evidence type="ECO:0000256" key="1">
    <source>
        <dbReference type="ARBA" id="ARBA00004613"/>
    </source>
</evidence>
<evidence type="ECO:0000313" key="5">
    <source>
        <dbReference type="EMBL" id="KAF4963298.1"/>
    </source>
</evidence>
<organism evidence="5 6">
    <name type="scientific">Fusarium sarcochroum</name>
    <dbReference type="NCBI Taxonomy" id="1208366"/>
    <lineage>
        <taxon>Eukaryota</taxon>
        <taxon>Fungi</taxon>
        <taxon>Dikarya</taxon>
        <taxon>Ascomycota</taxon>
        <taxon>Pezizomycotina</taxon>
        <taxon>Sordariomycetes</taxon>
        <taxon>Hypocreomycetidae</taxon>
        <taxon>Hypocreales</taxon>
        <taxon>Nectriaceae</taxon>
        <taxon>Fusarium</taxon>
        <taxon>Fusarium lateritium species complex</taxon>
    </lineage>
</organism>
<keyword evidence="6" id="KW-1185">Reference proteome</keyword>
<dbReference type="GO" id="GO:0005737">
    <property type="term" value="C:cytoplasm"/>
    <property type="evidence" value="ECO:0007669"/>
    <property type="project" value="InterPro"/>
</dbReference>
<feature type="region of interest" description="Disordered" evidence="4">
    <location>
        <begin position="1"/>
        <end position="35"/>
    </location>
</feature>
<keyword evidence="3" id="KW-0843">Virulence</keyword>
<gene>
    <name evidence="5" type="ORF">FSARC_8666</name>
</gene>
<keyword evidence="2" id="KW-0964">Secreted</keyword>
<dbReference type="InterPro" id="IPR003284">
    <property type="entry name" value="Sal_SpvB"/>
</dbReference>
<comment type="caution">
    <text evidence="5">The sequence shown here is derived from an EMBL/GenBank/DDBJ whole genome shotgun (WGS) entry which is preliminary data.</text>
</comment>
<dbReference type="OrthoDB" id="5426877at2759"/>
<name>A0A8H4TSG2_9HYPO</name>
<dbReference type="GO" id="GO:0005576">
    <property type="term" value="C:extracellular region"/>
    <property type="evidence" value="ECO:0007669"/>
    <property type="project" value="UniProtKB-SubCell"/>
</dbReference>
<dbReference type="AlphaFoldDB" id="A0A8H4TSG2"/>
<dbReference type="EMBL" id="JABEXW010000481">
    <property type="protein sequence ID" value="KAF4963298.1"/>
    <property type="molecule type" value="Genomic_DNA"/>
</dbReference>
<reference evidence="5" key="2">
    <citation type="submission" date="2020-05" db="EMBL/GenBank/DDBJ databases">
        <authorList>
            <person name="Kim H.-S."/>
            <person name="Proctor R.H."/>
            <person name="Brown D.W."/>
        </authorList>
    </citation>
    <scope>NUCLEOTIDE SEQUENCE</scope>
    <source>
        <strain evidence="5">NRRL 20472</strain>
    </source>
</reference>
<evidence type="ECO:0000256" key="2">
    <source>
        <dbReference type="ARBA" id="ARBA00022525"/>
    </source>
</evidence>
<comment type="subcellular location">
    <subcellularLocation>
        <location evidence="1">Secreted</location>
    </subcellularLocation>
</comment>
<feature type="compositionally biased region" description="Polar residues" evidence="4">
    <location>
        <begin position="11"/>
        <end position="26"/>
    </location>
</feature>